<dbReference type="InterPro" id="IPR044925">
    <property type="entry name" value="His-Me_finger_sf"/>
</dbReference>
<protein>
    <recommendedName>
        <fullName evidence="3">HNH nuclease domain-containing protein</fullName>
    </recommendedName>
</protein>
<comment type="caution">
    <text evidence="1">The sequence shown here is derived from an EMBL/GenBank/DDBJ whole genome shotgun (WGS) entry which is preliminary data.</text>
</comment>
<accession>A0A5C7Y036</accession>
<gene>
    <name evidence="1" type="ORF">E6Q54_13190</name>
</gene>
<organism evidence="1 2">
    <name type="scientific">Mycolicibacter arupensis</name>
    <dbReference type="NCBI Taxonomy" id="342002"/>
    <lineage>
        <taxon>Bacteria</taxon>
        <taxon>Bacillati</taxon>
        <taxon>Actinomycetota</taxon>
        <taxon>Actinomycetes</taxon>
        <taxon>Mycobacteriales</taxon>
        <taxon>Mycobacteriaceae</taxon>
        <taxon>Mycolicibacter</taxon>
    </lineage>
</organism>
<sequence length="178" mass="19075">MSVVQESIRARTCALWVDPKVHGAEVARFRSKVVAGPGDRDCSIWIGSIGGDGYGRFYITRGGVGLCVRSNRYALALESGGRLGADVFALHECDNPVCVKVNPVGCGVQHVVAGDQHDNMRRMARTGRGGGRSVIRGAGRGHDSRRALSVALREAVRHGKWDAEAVYEARSGSGLKLF</sequence>
<evidence type="ECO:0000313" key="2">
    <source>
        <dbReference type="Proteomes" id="UP000321797"/>
    </source>
</evidence>
<evidence type="ECO:0000313" key="1">
    <source>
        <dbReference type="EMBL" id="TXI55072.1"/>
    </source>
</evidence>
<evidence type="ECO:0008006" key="3">
    <source>
        <dbReference type="Google" id="ProtNLM"/>
    </source>
</evidence>
<dbReference type="AlphaFoldDB" id="A0A5C7Y036"/>
<dbReference type="EMBL" id="SSGD01000073">
    <property type="protein sequence ID" value="TXI55072.1"/>
    <property type="molecule type" value="Genomic_DNA"/>
</dbReference>
<reference evidence="1 2" key="1">
    <citation type="submission" date="2018-09" db="EMBL/GenBank/DDBJ databases">
        <title>Metagenome Assembled Genomes from an Advanced Water Purification Facility.</title>
        <authorList>
            <person name="Stamps B.W."/>
            <person name="Spear J.R."/>
        </authorList>
    </citation>
    <scope>NUCLEOTIDE SEQUENCE [LARGE SCALE GENOMIC DNA]</scope>
    <source>
        <strain evidence="1">Bin_29_2</strain>
    </source>
</reference>
<name>A0A5C7Y036_9MYCO</name>
<dbReference type="Proteomes" id="UP000321797">
    <property type="component" value="Unassembled WGS sequence"/>
</dbReference>
<dbReference type="RefSeq" id="WP_276761180.1">
    <property type="nucleotide sequence ID" value="NZ_SSGD01000073.1"/>
</dbReference>
<proteinExistence type="predicted"/>
<dbReference type="SUPFAM" id="SSF54060">
    <property type="entry name" value="His-Me finger endonucleases"/>
    <property type="match status" value="1"/>
</dbReference>